<reference evidence="1 2" key="1">
    <citation type="submission" date="2009-01" db="EMBL/GenBank/DDBJ databases">
        <title>Complete sequence of chromosome of Methylobacterium nodulans ORS 2060.</title>
        <authorList>
            <consortium name="US DOE Joint Genome Institute"/>
            <person name="Lucas S."/>
            <person name="Copeland A."/>
            <person name="Lapidus A."/>
            <person name="Glavina del Rio T."/>
            <person name="Dalin E."/>
            <person name="Tice H."/>
            <person name="Bruce D."/>
            <person name="Goodwin L."/>
            <person name="Pitluck S."/>
            <person name="Sims D."/>
            <person name="Brettin T."/>
            <person name="Detter J.C."/>
            <person name="Han C."/>
            <person name="Larimer F."/>
            <person name="Land M."/>
            <person name="Hauser L."/>
            <person name="Kyrpides N."/>
            <person name="Ivanova N."/>
            <person name="Marx C.J."/>
            <person name="Richardson P."/>
        </authorList>
    </citation>
    <scope>NUCLEOTIDE SEQUENCE [LARGE SCALE GENOMIC DNA]</scope>
    <source>
        <strain evidence="2">LMG 21967 / CNCM I-2342 / ORS 2060</strain>
    </source>
</reference>
<dbReference type="RefSeq" id="WP_015929574.1">
    <property type="nucleotide sequence ID" value="NC_011894.1"/>
</dbReference>
<dbReference type="EMBL" id="CP001349">
    <property type="protein sequence ID" value="ACL57899.1"/>
    <property type="molecule type" value="Genomic_DNA"/>
</dbReference>
<evidence type="ECO:0000313" key="2">
    <source>
        <dbReference type="Proteomes" id="UP000008207"/>
    </source>
</evidence>
<organism evidence="1 2">
    <name type="scientific">Methylobacterium nodulans (strain LMG 21967 / CNCM I-2342 / ORS 2060)</name>
    <dbReference type="NCBI Taxonomy" id="460265"/>
    <lineage>
        <taxon>Bacteria</taxon>
        <taxon>Pseudomonadati</taxon>
        <taxon>Pseudomonadota</taxon>
        <taxon>Alphaproteobacteria</taxon>
        <taxon>Hyphomicrobiales</taxon>
        <taxon>Methylobacteriaceae</taxon>
        <taxon>Methylobacterium</taxon>
    </lineage>
</organism>
<name>B8IH24_METNO</name>
<accession>B8IH24</accession>
<protein>
    <submittedName>
        <fullName evidence="1">Uncharacterized protein</fullName>
    </submittedName>
</protein>
<dbReference type="KEGG" id="mno:Mnod_2948"/>
<evidence type="ECO:0000313" key="1">
    <source>
        <dbReference type="EMBL" id="ACL57899.1"/>
    </source>
</evidence>
<dbReference type="HOGENOM" id="CLU_1658761_0_0_5"/>
<dbReference type="Proteomes" id="UP000008207">
    <property type="component" value="Chromosome"/>
</dbReference>
<keyword evidence="2" id="KW-1185">Reference proteome</keyword>
<dbReference type="eggNOG" id="ENOG5030WB1">
    <property type="taxonomic scope" value="Bacteria"/>
</dbReference>
<proteinExistence type="predicted"/>
<dbReference type="AlphaFoldDB" id="B8IH24"/>
<gene>
    <name evidence="1" type="ordered locus">Mnod_2948</name>
</gene>
<sequence>MPDTPTIGEFYEAQQVTDEGFDAAVRDDLNDPTPGMRLIADGEGVETRSAEIPYGAPVVCSAGLDAGPHRRVLHFTAGGSEMAGGWANREKTRDRVKAVAAARALARSGAHADHTTILAALRANGILDRAPSWFGNPAFLLQLDRMCAMACEGARRRTA</sequence>